<keyword evidence="3" id="KW-1185">Reference proteome</keyword>
<feature type="transmembrane region" description="Helical" evidence="1">
    <location>
        <begin position="20"/>
        <end position="39"/>
    </location>
</feature>
<reference evidence="2" key="1">
    <citation type="submission" date="2019-03" db="EMBL/GenBank/DDBJ databases">
        <title>WGS assembly of Setaria viridis.</title>
        <authorList>
            <person name="Huang P."/>
            <person name="Jenkins J."/>
            <person name="Grimwood J."/>
            <person name="Barry K."/>
            <person name="Healey A."/>
            <person name="Mamidi S."/>
            <person name="Sreedasyam A."/>
            <person name="Shu S."/>
            <person name="Feldman M."/>
            <person name="Wu J."/>
            <person name="Yu Y."/>
            <person name="Chen C."/>
            <person name="Johnson J."/>
            <person name="Rokhsar D."/>
            <person name="Baxter I."/>
            <person name="Schmutz J."/>
            <person name="Brutnell T."/>
            <person name="Kellogg E."/>
        </authorList>
    </citation>
    <scope>NUCLEOTIDE SEQUENCE [LARGE SCALE GENOMIC DNA]</scope>
</reference>
<organism evidence="2 3">
    <name type="scientific">Setaria viridis</name>
    <name type="common">Green bristlegrass</name>
    <name type="synonym">Setaria italica subsp. viridis</name>
    <dbReference type="NCBI Taxonomy" id="4556"/>
    <lineage>
        <taxon>Eukaryota</taxon>
        <taxon>Viridiplantae</taxon>
        <taxon>Streptophyta</taxon>
        <taxon>Embryophyta</taxon>
        <taxon>Tracheophyta</taxon>
        <taxon>Spermatophyta</taxon>
        <taxon>Magnoliopsida</taxon>
        <taxon>Liliopsida</taxon>
        <taxon>Poales</taxon>
        <taxon>Poaceae</taxon>
        <taxon>PACMAD clade</taxon>
        <taxon>Panicoideae</taxon>
        <taxon>Panicodae</taxon>
        <taxon>Paniceae</taxon>
        <taxon>Cenchrinae</taxon>
        <taxon>Setaria</taxon>
    </lineage>
</organism>
<dbReference type="Proteomes" id="UP000298652">
    <property type="component" value="Chromosome 7"/>
</dbReference>
<proteinExistence type="predicted"/>
<evidence type="ECO:0000256" key="1">
    <source>
        <dbReference type="SAM" id="Phobius"/>
    </source>
</evidence>
<keyword evidence="1" id="KW-0812">Transmembrane</keyword>
<evidence type="ECO:0000313" key="3">
    <source>
        <dbReference type="Proteomes" id="UP000298652"/>
    </source>
</evidence>
<dbReference type="Gramene" id="TKW07774">
    <property type="protein sequence ID" value="TKW07774"/>
    <property type="gene ID" value="SEVIR_7G328850v2"/>
</dbReference>
<protein>
    <submittedName>
        <fullName evidence="2">Uncharacterized protein</fullName>
    </submittedName>
</protein>
<gene>
    <name evidence="2" type="ORF">SEVIR_7G328850v2</name>
</gene>
<dbReference type="AlphaFoldDB" id="A0A4U6U158"/>
<name>A0A4U6U158_SETVI</name>
<dbReference type="EMBL" id="CM016558">
    <property type="protein sequence ID" value="TKW07774.1"/>
    <property type="molecule type" value="Genomic_DNA"/>
</dbReference>
<keyword evidence="1" id="KW-0472">Membrane</keyword>
<dbReference type="OMA" id="WSARFRQ"/>
<accession>A0A4U6U158</accession>
<sequence>MGFDTTNTTMRRLWTVARPATVPVRQFSAFLLLITWMLWKERNAHVFRQIIPSHTQFWLSCREEARLWSARFRQEERVVIEAWCSLFSSM</sequence>
<keyword evidence="1" id="KW-1133">Transmembrane helix</keyword>
<evidence type="ECO:0000313" key="2">
    <source>
        <dbReference type="EMBL" id="TKW07774.1"/>
    </source>
</evidence>